<name>A0A194X931_MOLSC</name>
<dbReference type="STRING" id="149040.A0A194X931"/>
<dbReference type="KEGG" id="psco:LY89DRAFT_747811"/>
<dbReference type="Proteomes" id="UP000070700">
    <property type="component" value="Unassembled WGS sequence"/>
</dbReference>
<organism evidence="2 3">
    <name type="scientific">Mollisia scopiformis</name>
    <name type="common">Conifer needle endophyte fungus</name>
    <name type="synonym">Phialocephala scopiformis</name>
    <dbReference type="NCBI Taxonomy" id="149040"/>
    <lineage>
        <taxon>Eukaryota</taxon>
        <taxon>Fungi</taxon>
        <taxon>Dikarya</taxon>
        <taxon>Ascomycota</taxon>
        <taxon>Pezizomycotina</taxon>
        <taxon>Leotiomycetes</taxon>
        <taxon>Helotiales</taxon>
        <taxon>Mollisiaceae</taxon>
        <taxon>Mollisia</taxon>
    </lineage>
</organism>
<dbReference type="InParanoid" id="A0A194X931"/>
<dbReference type="OrthoDB" id="67965at2759"/>
<sequence>MDEGQKDASTTSLGRGKGTSSLGNLTFVGLRSADFFLQLYLLRQYPLITSGSSFLGLTPYYAIVASLALITSVRHDFWKLYTSDQKASVSFAITVSAFNTIFNSLNIATSLWSITSNAPAIEQGMFASSSRSLGLGLFILGSFCETFTELQRKAFKDNPNDK</sequence>
<gene>
    <name evidence="2" type="ORF">LY89DRAFT_747811</name>
</gene>
<evidence type="ECO:0000256" key="1">
    <source>
        <dbReference type="SAM" id="Phobius"/>
    </source>
</evidence>
<proteinExistence type="predicted"/>
<protein>
    <submittedName>
        <fullName evidence="2">Uncharacterized protein</fullName>
    </submittedName>
</protein>
<keyword evidence="1" id="KW-0472">Membrane</keyword>
<feature type="transmembrane region" description="Helical" evidence="1">
    <location>
        <begin position="91"/>
        <end position="112"/>
    </location>
</feature>
<reference evidence="2 3" key="1">
    <citation type="submission" date="2015-10" db="EMBL/GenBank/DDBJ databases">
        <title>Full genome of DAOMC 229536 Phialocephala scopiformis, a fungal endophyte of spruce producing the potent anti-insectan compound rugulosin.</title>
        <authorList>
            <consortium name="DOE Joint Genome Institute"/>
            <person name="Walker A.K."/>
            <person name="Frasz S.L."/>
            <person name="Seifert K.A."/>
            <person name="Miller J.D."/>
            <person name="Mondo S.J."/>
            <person name="Labutti K."/>
            <person name="Lipzen A."/>
            <person name="Dockter R."/>
            <person name="Kennedy M."/>
            <person name="Grigoriev I.V."/>
            <person name="Spatafora J.W."/>
        </authorList>
    </citation>
    <scope>NUCLEOTIDE SEQUENCE [LARGE SCALE GENOMIC DNA]</scope>
    <source>
        <strain evidence="2 3">CBS 120377</strain>
    </source>
</reference>
<evidence type="ECO:0000313" key="2">
    <source>
        <dbReference type="EMBL" id="KUJ16680.1"/>
    </source>
</evidence>
<keyword evidence="3" id="KW-1185">Reference proteome</keyword>
<keyword evidence="1" id="KW-0812">Transmembrane</keyword>
<evidence type="ECO:0000313" key="3">
    <source>
        <dbReference type="Proteomes" id="UP000070700"/>
    </source>
</evidence>
<accession>A0A194X931</accession>
<feature type="transmembrane region" description="Helical" evidence="1">
    <location>
        <begin position="47"/>
        <end position="70"/>
    </location>
</feature>
<dbReference type="RefSeq" id="XP_018071035.1">
    <property type="nucleotide sequence ID" value="XM_018221138.1"/>
</dbReference>
<keyword evidence="1" id="KW-1133">Transmembrane helix</keyword>
<dbReference type="EMBL" id="KQ947415">
    <property type="protein sequence ID" value="KUJ16680.1"/>
    <property type="molecule type" value="Genomic_DNA"/>
</dbReference>
<dbReference type="AlphaFoldDB" id="A0A194X931"/>
<dbReference type="GeneID" id="28830864"/>